<evidence type="ECO:0000259" key="2">
    <source>
        <dbReference type="Pfam" id="PF03807"/>
    </source>
</evidence>
<protein>
    <recommendedName>
        <fullName evidence="2">Pyrroline-5-carboxylate reductase catalytic N-terminal domain-containing protein</fullName>
    </recommendedName>
</protein>
<dbReference type="PANTHER" id="PTHR14239">
    <property type="entry name" value="DUDULIN-RELATED"/>
    <property type="match status" value="1"/>
</dbReference>
<comment type="caution">
    <text evidence="3">The sequence shown here is derived from an EMBL/GenBank/DDBJ whole genome shotgun (WGS) entry which is preliminary data.</text>
</comment>
<dbReference type="Gene3D" id="3.40.50.720">
    <property type="entry name" value="NAD(P)-binding Rossmann-like Domain"/>
    <property type="match status" value="1"/>
</dbReference>
<dbReference type="RefSeq" id="WP_145857212.1">
    <property type="nucleotide sequence ID" value="NZ_RPFW01000005.1"/>
</dbReference>
<keyword evidence="4" id="KW-1185">Reference proteome</keyword>
<dbReference type="SUPFAM" id="SSF51735">
    <property type="entry name" value="NAD(P)-binding Rossmann-fold domains"/>
    <property type="match status" value="1"/>
</dbReference>
<accession>A0A6P2BTB4</accession>
<sequence length="190" mass="19308">MRIAVIGKGNIGGTLGSKWRAAGHEVVYGARDGSGQGPGGAPVRSIGEALKDAEVVLLAVPGQAVPDVVNEQGAALAGKVVIDAVNRMGAPEPDSRALIAAAAPSARYVRAFNSLGWENFADPVAGANLFFAADPEARAAAEELISAVGLEPAFVGDATATATVDALLPLWFALVRQNGGNRKVALGMVR</sequence>
<name>A0A6P2BTB4_9ACTN</name>
<reference evidence="3 4" key="1">
    <citation type="submission" date="2018-11" db="EMBL/GenBank/DDBJ databases">
        <title>Trebonia kvetii gen.nov., sp.nov., a novel acidophilic actinobacterium, and proposal of the new actinobacterial family Treboniaceae fam. nov.</title>
        <authorList>
            <person name="Rapoport D."/>
            <person name="Sagova-Mareckova M."/>
            <person name="Sedlacek I."/>
            <person name="Provaznik J."/>
            <person name="Kralova S."/>
            <person name="Pavlinic D."/>
            <person name="Benes V."/>
            <person name="Kopecky J."/>
        </authorList>
    </citation>
    <scope>NUCLEOTIDE SEQUENCE [LARGE SCALE GENOMIC DNA]</scope>
    <source>
        <strain evidence="3 4">15Tr583</strain>
    </source>
</reference>
<dbReference type="Proteomes" id="UP000460272">
    <property type="component" value="Unassembled WGS sequence"/>
</dbReference>
<evidence type="ECO:0000256" key="1">
    <source>
        <dbReference type="ARBA" id="ARBA00023002"/>
    </source>
</evidence>
<dbReference type="Pfam" id="PF03807">
    <property type="entry name" value="F420_oxidored"/>
    <property type="match status" value="1"/>
</dbReference>
<evidence type="ECO:0000313" key="4">
    <source>
        <dbReference type="Proteomes" id="UP000460272"/>
    </source>
</evidence>
<dbReference type="AlphaFoldDB" id="A0A6P2BTB4"/>
<gene>
    <name evidence="3" type="ORF">EAS64_26280</name>
</gene>
<keyword evidence="1" id="KW-0560">Oxidoreductase</keyword>
<feature type="domain" description="Pyrroline-5-carboxylate reductase catalytic N-terminal" evidence="2">
    <location>
        <begin position="2"/>
        <end position="86"/>
    </location>
</feature>
<dbReference type="OrthoDB" id="3194817at2"/>
<dbReference type="InterPro" id="IPR036291">
    <property type="entry name" value="NAD(P)-bd_dom_sf"/>
</dbReference>
<dbReference type="InterPro" id="IPR051267">
    <property type="entry name" value="STEAP_metalloreductase"/>
</dbReference>
<proteinExistence type="predicted"/>
<dbReference type="EMBL" id="RPFW01000005">
    <property type="protein sequence ID" value="TVZ02322.1"/>
    <property type="molecule type" value="Genomic_DNA"/>
</dbReference>
<organism evidence="3 4">
    <name type="scientific">Trebonia kvetii</name>
    <dbReference type="NCBI Taxonomy" id="2480626"/>
    <lineage>
        <taxon>Bacteria</taxon>
        <taxon>Bacillati</taxon>
        <taxon>Actinomycetota</taxon>
        <taxon>Actinomycetes</taxon>
        <taxon>Streptosporangiales</taxon>
        <taxon>Treboniaceae</taxon>
        <taxon>Trebonia</taxon>
    </lineage>
</organism>
<dbReference type="GO" id="GO:0016491">
    <property type="term" value="F:oxidoreductase activity"/>
    <property type="evidence" value="ECO:0007669"/>
    <property type="project" value="UniProtKB-KW"/>
</dbReference>
<dbReference type="PANTHER" id="PTHR14239:SF10">
    <property type="entry name" value="REDUCTASE"/>
    <property type="match status" value="1"/>
</dbReference>
<evidence type="ECO:0000313" key="3">
    <source>
        <dbReference type="EMBL" id="TVZ02322.1"/>
    </source>
</evidence>
<dbReference type="InterPro" id="IPR028939">
    <property type="entry name" value="P5C_Rdtase_cat_N"/>
</dbReference>